<reference evidence="1" key="2">
    <citation type="submission" date="2014-02" db="EMBL/GenBank/DDBJ databases">
        <title>Complete DNA sequence of /Kuraishia capsulata/ illustrates novel genomic features among budding yeasts (/Saccharomycotina/).</title>
        <authorList>
            <person name="Morales L."/>
            <person name="Noel B."/>
            <person name="Porcel B."/>
            <person name="Marcet-Houben M."/>
            <person name="Hullo M-F."/>
            <person name="Sacerdot C."/>
            <person name="Tekaia F."/>
            <person name="Leh-Louis V."/>
            <person name="Despons L."/>
            <person name="Khanna V."/>
            <person name="Aury J-M."/>
            <person name="Barbe V."/>
            <person name="Couloux A."/>
            <person name="Labadie K."/>
            <person name="Pelletier E."/>
            <person name="Souciet J-L."/>
            <person name="Boekhout T."/>
            <person name="Gabaldon T."/>
            <person name="Wincker P."/>
            <person name="Dujon B."/>
        </authorList>
    </citation>
    <scope>NUCLEOTIDE SEQUENCE</scope>
    <source>
        <strain evidence="1">CBS 1993</strain>
    </source>
</reference>
<gene>
    <name evidence="1" type="ORF">KUCA_T00004432001</name>
</gene>
<evidence type="ECO:0000313" key="1">
    <source>
        <dbReference type="EMBL" id="CDK28450.1"/>
    </source>
</evidence>
<dbReference type="RefSeq" id="XP_022460440.1">
    <property type="nucleotide sequence ID" value="XM_022601167.1"/>
</dbReference>
<dbReference type="GeneID" id="34521828"/>
<protein>
    <submittedName>
        <fullName evidence="1">Uncharacterized protein</fullName>
    </submittedName>
</protein>
<dbReference type="EMBL" id="HG793129">
    <property type="protein sequence ID" value="CDK28450.1"/>
    <property type="molecule type" value="Genomic_DNA"/>
</dbReference>
<name>W6MX85_9ASCO</name>
<evidence type="ECO:0000313" key="2">
    <source>
        <dbReference type="Proteomes" id="UP000019384"/>
    </source>
</evidence>
<organism evidence="1 2">
    <name type="scientific">Kuraishia capsulata CBS 1993</name>
    <dbReference type="NCBI Taxonomy" id="1382522"/>
    <lineage>
        <taxon>Eukaryota</taxon>
        <taxon>Fungi</taxon>
        <taxon>Dikarya</taxon>
        <taxon>Ascomycota</taxon>
        <taxon>Saccharomycotina</taxon>
        <taxon>Pichiomycetes</taxon>
        <taxon>Pichiales</taxon>
        <taxon>Pichiaceae</taxon>
        <taxon>Kuraishia</taxon>
    </lineage>
</organism>
<proteinExistence type="predicted"/>
<dbReference type="AlphaFoldDB" id="W6MX85"/>
<dbReference type="Proteomes" id="UP000019384">
    <property type="component" value="Unassembled WGS sequence"/>
</dbReference>
<keyword evidence="2" id="KW-1185">Reference proteome</keyword>
<dbReference type="OrthoDB" id="3981234at2759"/>
<sequence>MNYEEYDYYYRHEEFTQQDLNVLIYLLPMAEHYKWKFISNRLSKLRSKKVNLDFCYRKTNEMFNLPSDAGTNNGHFQPPDPNSVSGLLGTSIPYLCHMDEQSGP</sequence>
<reference evidence="1" key="1">
    <citation type="submission" date="2013-12" db="EMBL/GenBank/DDBJ databases">
        <authorList>
            <person name="Genoscope - CEA"/>
        </authorList>
    </citation>
    <scope>NUCLEOTIDE SEQUENCE</scope>
    <source>
        <strain evidence="1">CBS 1993</strain>
    </source>
</reference>
<dbReference type="HOGENOM" id="CLU_2250557_0_0_1"/>
<accession>W6MX85</accession>